<evidence type="ECO:0000256" key="3">
    <source>
        <dbReference type="ARBA" id="ARBA00022833"/>
    </source>
</evidence>
<evidence type="ECO:0000256" key="2">
    <source>
        <dbReference type="ARBA" id="ARBA00022771"/>
    </source>
</evidence>
<dbReference type="Proteomes" id="UP000317365">
    <property type="component" value="Chromosome"/>
</dbReference>
<evidence type="ECO:0000256" key="4">
    <source>
        <dbReference type="PROSITE-ProRule" id="PRU00510"/>
    </source>
</evidence>
<feature type="domain" description="Zinc finger DksA/TraR C4-type" evidence="5">
    <location>
        <begin position="36"/>
        <end position="66"/>
    </location>
</feature>
<evidence type="ECO:0000313" key="7">
    <source>
        <dbReference type="Proteomes" id="UP000317365"/>
    </source>
</evidence>
<reference evidence="7" key="2">
    <citation type="journal article" date="2020" name="Int. J. Syst. Evol. Microbiol.">
        <title>Genomic insights into a novel species Rhodoferax aquaticus sp. nov., isolated from freshwater.</title>
        <authorList>
            <person name="Li T."/>
            <person name="Zhuo Y."/>
            <person name="Jin C.Z."/>
            <person name="Wu X."/>
            <person name="Ko S.R."/>
            <person name="Jin F.J."/>
            <person name="Ahn C.Y."/>
            <person name="Oh H.M."/>
            <person name="Lee H.G."/>
            <person name="Jin L."/>
        </authorList>
    </citation>
    <scope>NUCLEOTIDE SEQUENCE [LARGE SCALE GENOMIC DNA]</scope>
    <source>
        <strain evidence="7">Gr-4</strain>
    </source>
</reference>
<evidence type="ECO:0000313" key="6">
    <source>
        <dbReference type="EMBL" id="QDL53114.1"/>
    </source>
</evidence>
<dbReference type="SUPFAM" id="SSF57716">
    <property type="entry name" value="Glucocorticoid receptor-like (DNA-binding domain)"/>
    <property type="match status" value="1"/>
</dbReference>
<dbReference type="PROSITE" id="PS01102">
    <property type="entry name" value="ZF_DKSA_1"/>
    <property type="match status" value="1"/>
</dbReference>
<dbReference type="GO" id="GO:1900378">
    <property type="term" value="P:positive regulation of secondary metabolite biosynthetic process"/>
    <property type="evidence" value="ECO:0007669"/>
    <property type="project" value="TreeGrafter"/>
</dbReference>
<dbReference type="Gene3D" id="1.20.120.910">
    <property type="entry name" value="DksA, coiled-coil domain"/>
    <property type="match status" value="1"/>
</dbReference>
<gene>
    <name evidence="6" type="ORF">EXZ61_02410</name>
</gene>
<dbReference type="PANTHER" id="PTHR38777:SF1">
    <property type="entry name" value="DNAK SUPPRESSOR PROTEIN"/>
    <property type="match status" value="1"/>
</dbReference>
<proteinExistence type="predicted"/>
<dbReference type="PROSITE" id="PS51128">
    <property type="entry name" value="ZF_DKSA_2"/>
    <property type="match status" value="1"/>
</dbReference>
<feature type="zinc finger region" description="dksA C4-type" evidence="4">
    <location>
        <begin position="36"/>
        <end position="60"/>
    </location>
</feature>
<evidence type="ECO:0000256" key="1">
    <source>
        <dbReference type="ARBA" id="ARBA00022723"/>
    </source>
</evidence>
<keyword evidence="7" id="KW-1185">Reference proteome</keyword>
<sequence length="70" mass="7994">MDEKFHEQASQLELDRRSDALAAVRLTLNRVGQPECDECGETIPAARRKASPNAIRCITCQQVFERTYKK</sequence>
<protein>
    <submittedName>
        <fullName evidence="6">TraR/DksA family transcriptional regulator</fullName>
    </submittedName>
</protein>
<dbReference type="PANTHER" id="PTHR38777">
    <property type="entry name" value="FELS-2 PROPHAGE PROTEIN"/>
    <property type="match status" value="1"/>
</dbReference>
<dbReference type="KEGG" id="rhg:EXZ61_02410"/>
<evidence type="ECO:0000259" key="5">
    <source>
        <dbReference type="Pfam" id="PF01258"/>
    </source>
</evidence>
<organism evidence="6 7">
    <name type="scientific">Rhodoferax aquaticus</name>
    <dbReference type="NCBI Taxonomy" id="2527691"/>
    <lineage>
        <taxon>Bacteria</taxon>
        <taxon>Pseudomonadati</taxon>
        <taxon>Pseudomonadota</taxon>
        <taxon>Betaproteobacteria</taxon>
        <taxon>Burkholderiales</taxon>
        <taxon>Comamonadaceae</taxon>
        <taxon>Rhodoferax</taxon>
    </lineage>
</organism>
<dbReference type="InterPro" id="IPR000962">
    <property type="entry name" value="Znf_DskA_TraR"/>
</dbReference>
<keyword evidence="2" id="KW-0863">Zinc-finger</keyword>
<accession>A0A515EKC2</accession>
<name>A0A515EKC2_9BURK</name>
<keyword evidence="1" id="KW-0479">Metal-binding</keyword>
<dbReference type="GO" id="GO:0008270">
    <property type="term" value="F:zinc ion binding"/>
    <property type="evidence" value="ECO:0007669"/>
    <property type="project" value="UniProtKB-KW"/>
</dbReference>
<dbReference type="EMBL" id="CP036282">
    <property type="protein sequence ID" value="QDL53114.1"/>
    <property type="molecule type" value="Genomic_DNA"/>
</dbReference>
<dbReference type="RefSeq" id="WP_142808675.1">
    <property type="nucleotide sequence ID" value="NZ_CP036282.1"/>
</dbReference>
<dbReference type="AlphaFoldDB" id="A0A515EKC2"/>
<keyword evidence="3" id="KW-0862">Zinc</keyword>
<dbReference type="InterPro" id="IPR020458">
    <property type="entry name" value="Znf_DskA_TraR_CS"/>
</dbReference>
<reference evidence="7" key="1">
    <citation type="submission" date="2019-02" db="EMBL/GenBank/DDBJ databases">
        <title>Complete genome sequence of Rhodoferax sp. Gr-4.</title>
        <authorList>
            <person name="Jin L."/>
        </authorList>
    </citation>
    <scope>NUCLEOTIDE SEQUENCE [LARGE SCALE GENOMIC DNA]</scope>
    <source>
        <strain evidence="7">Gr-4</strain>
    </source>
</reference>
<dbReference type="Pfam" id="PF01258">
    <property type="entry name" value="zf-dskA_traR"/>
    <property type="match status" value="1"/>
</dbReference>